<proteinExistence type="predicted"/>
<organism evidence="1 2">
    <name type="scientific">Caballeronia jiangsuensis</name>
    <dbReference type="NCBI Taxonomy" id="1458357"/>
    <lineage>
        <taxon>Bacteria</taxon>
        <taxon>Pseudomonadati</taxon>
        <taxon>Pseudomonadota</taxon>
        <taxon>Betaproteobacteria</taxon>
        <taxon>Burkholderiales</taxon>
        <taxon>Burkholderiaceae</taxon>
        <taxon>Caballeronia</taxon>
    </lineage>
</organism>
<dbReference type="Proteomes" id="UP001629462">
    <property type="component" value="Unassembled WGS sequence"/>
</dbReference>
<comment type="caution">
    <text evidence="1">The sequence shown here is derived from an EMBL/GenBank/DDBJ whole genome shotgun (WGS) entry which is preliminary data.</text>
</comment>
<gene>
    <name evidence="1" type="ORF">PQR08_08495</name>
</gene>
<sequence length="91" mass="10000">MKWLHGGLVRTHRRDHPQALSTLLHPARVDIDEGAIAANLAVARDSRAMRMPGSSAGGERVAIRELTDAVRVPVTELLPRLVRMLPQIAHV</sequence>
<dbReference type="RefSeq" id="WP_250485962.1">
    <property type="nucleotide sequence ID" value="NZ_JAQQDB010000006.1"/>
</dbReference>
<evidence type="ECO:0000313" key="1">
    <source>
        <dbReference type="EMBL" id="MFM0517453.1"/>
    </source>
</evidence>
<name>A0ABW9CG13_9BURK</name>
<accession>A0ABW9CG13</accession>
<dbReference type="EMBL" id="JAQQDB010000006">
    <property type="protein sequence ID" value="MFM0517453.1"/>
    <property type="molecule type" value="Genomic_DNA"/>
</dbReference>
<evidence type="ECO:0000313" key="2">
    <source>
        <dbReference type="Proteomes" id="UP001629462"/>
    </source>
</evidence>
<reference evidence="1 2" key="1">
    <citation type="journal article" date="2024" name="Chem. Sci.">
        <title>Discovery of megapolipeptins by genome mining of a Burkholderiales bacteria collection.</title>
        <authorList>
            <person name="Paulo B.S."/>
            <person name="Recchia M.J.J."/>
            <person name="Lee S."/>
            <person name="Fergusson C.H."/>
            <person name="Romanowski S.B."/>
            <person name="Hernandez A."/>
            <person name="Krull N."/>
            <person name="Liu D.Y."/>
            <person name="Cavanagh H."/>
            <person name="Bos A."/>
            <person name="Gray C.A."/>
            <person name="Murphy B.T."/>
            <person name="Linington R.G."/>
            <person name="Eustaquio A.S."/>
        </authorList>
    </citation>
    <scope>NUCLEOTIDE SEQUENCE [LARGE SCALE GENOMIC DNA]</scope>
    <source>
        <strain evidence="1 2">RL17-374-BIF-D</strain>
    </source>
</reference>
<keyword evidence="2" id="KW-1185">Reference proteome</keyword>
<protein>
    <submittedName>
        <fullName evidence="1">Uncharacterized protein</fullName>
    </submittedName>
</protein>